<feature type="region of interest" description="Disordered" evidence="1">
    <location>
        <begin position="50"/>
        <end position="108"/>
    </location>
</feature>
<evidence type="ECO:0000256" key="1">
    <source>
        <dbReference type="SAM" id="MobiDB-lite"/>
    </source>
</evidence>
<organism evidence="2 3">
    <name type="scientific">Reticulomyxa filosa</name>
    <dbReference type="NCBI Taxonomy" id="46433"/>
    <lineage>
        <taxon>Eukaryota</taxon>
        <taxon>Sar</taxon>
        <taxon>Rhizaria</taxon>
        <taxon>Retaria</taxon>
        <taxon>Foraminifera</taxon>
        <taxon>Monothalamids</taxon>
        <taxon>Reticulomyxidae</taxon>
        <taxon>Reticulomyxa</taxon>
    </lineage>
</organism>
<proteinExistence type="predicted"/>
<feature type="compositionally biased region" description="Acidic residues" evidence="1">
    <location>
        <begin position="56"/>
        <end position="98"/>
    </location>
</feature>
<gene>
    <name evidence="2" type="ORF">RFI_00322</name>
</gene>
<keyword evidence="3" id="KW-1185">Reference proteome</keyword>
<comment type="caution">
    <text evidence="2">The sequence shown here is derived from an EMBL/GenBank/DDBJ whole genome shotgun (WGS) entry which is preliminary data.</text>
</comment>
<reference evidence="2 3" key="1">
    <citation type="journal article" date="2013" name="Curr. Biol.">
        <title>The Genome of the Foraminiferan Reticulomyxa filosa.</title>
        <authorList>
            <person name="Glockner G."/>
            <person name="Hulsmann N."/>
            <person name="Schleicher M."/>
            <person name="Noegel A.A."/>
            <person name="Eichinger L."/>
            <person name="Gallinger C."/>
            <person name="Pawlowski J."/>
            <person name="Sierra R."/>
            <person name="Euteneuer U."/>
            <person name="Pillet L."/>
            <person name="Moustafa A."/>
            <person name="Platzer M."/>
            <person name="Groth M."/>
            <person name="Szafranski K."/>
            <person name="Schliwa M."/>
        </authorList>
    </citation>
    <scope>NUCLEOTIDE SEQUENCE [LARGE SCALE GENOMIC DNA]</scope>
</reference>
<evidence type="ECO:0000313" key="2">
    <source>
        <dbReference type="EMBL" id="ETO36739.1"/>
    </source>
</evidence>
<dbReference type="EMBL" id="ASPP01000337">
    <property type="protein sequence ID" value="ETO36739.1"/>
    <property type="molecule type" value="Genomic_DNA"/>
</dbReference>
<dbReference type="AlphaFoldDB" id="X6PFA3"/>
<sequence length="108" mass="13056">MDIDSNSAAENVHFVHETKKERFKISEQEIQTRQRRKELKEKMRSVCYEDKLDWSGTDEDEQKIEEKEEEISEKEENEYNNEDEYEYEESQDDEESEDISDHVCSLPL</sequence>
<evidence type="ECO:0000313" key="3">
    <source>
        <dbReference type="Proteomes" id="UP000023152"/>
    </source>
</evidence>
<protein>
    <submittedName>
        <fullName evidence="2">Uncharacterized protein</fullName>
    </submittedName>
</protein>
<name>X6PFA3_RETFI</name>
<accession>X6PFA3</accession>
<dbReference type="Proteomes" id="UP000023152">
    <property type="component" value="Unassembled WGS sequence"/>
</dbReference>